<keyword evidence="2" id="KW-1185">Reference proteome</keyword>
<evidence type="ECO:0000313" key="1">
    <source>
        <dbReference type="EMBL" id="MCQ8130037.1"/>
    </source>
</evidence>
<organism evidence="1 2">
    <name type="scientific">Methylomonas rivi</name>
    <dbReference type="NCBI Taxonomy" id="2952226"/>
    <lineage>
        <taxon>Bacteria</taxon>
        <taxon>Pseudomonadati</taxon>
        <taxon>Pseudomonadota</taxon>
        <taxon>Gammaproteobacteria</taxon>
        <taxon>Methylococcales</taxon>
        <taxon>Methylococcaceae</taxon>
        <taxon>Methylomonas</taxon>
    </lineage>
</organism>
<comment type="caution">
    <text evidence="1">The sequence shown here is derived from an EMBL/GenBank/DDBJ whole genome shotgun (WGS) entry which is preliminary data.</text>
</comment>
<gene>
    <name evidence="1" type="ORF">NP596_16385</name>
</gene>
<evidence type="ECO:0000313" key="2">
    <source>
        <dbReference type="Proteomes" id="UP001524586"/>
    </source>
</evidence>
<proteinExistence type="predicted"/>
<accession>A0ABT1U863</accession>
<reference evidence="1 2" key="1">
    <citation type="submission" date="2022-07" db="EMBL/GenBank/DDBJ databases">
        <title>Methylomonas rivi sp. nov., Methylomonas rosea sp. nov., Methylomonas aureus sp. nov. and Methylomonas subterranea sp. nov., four novel methanotrophs isolated from a freshwater creek and the deep terrestrial subsurface.</title>
        <authorList>
            <person name="Abin C."/>
            <person name="Sankaranarayanan K."/>
            <person name="Garner C."/>
            <person name="Sindelar R."/>
            <person name="Kotary K."/>
            <person name="Garner R."/>
            <person name="Barclay S."/>
            <person name="Lawson P."/>
            <person name="Krumholz L."/>
        </authorList>
    </citation>
    <scope>NUCLEOTIDE SEQUENCE [LARGE SCALE GENOMIC DNA]</scope>
    <source>
        <strain evidence="1 2">WSC-6</strain>
    </source>
</reference>
<name>A0ABT1U863_9GAMM</name>
<dbReference type="Proteomes" id="UP001524586">
    <property type="component" value="Unassembled WGS sequence"/>
</dbReference>
<feature type="non-terminal residue" evidence="1">
    <location>
        <position position="71"/>
    </location>
</feature>
<sequence length="71" mass="8376">MIDNLQYYPTPEALSIKAWETFKNRQFVRVLEPSAGEGHLLQPRPYNRWQQIPVDCIEIDISKHPILRSQV</sequence>
<protein>
    <recommendedName>
        <fullName evidence="3">SAM-dependent methyltransferase</fullName>
    </recommendedName>
</protein>
<dbReference type="EMBL" id="JANIBK010000120">
    <property type="protein sequence ID" value="MCQ8130037.1"/>
    <property type="molecule type" value="Genomic_DNA"/>
</dbReference>
<evidence type="ECO:0008006" key="3">
    <source>
        <dbReference type="Google" id="ProtNLM"/>
    </source>
</evidence>